<feature type="compositionally biased region" description="Polar residues" evidence="1">
    <location>
        <begin position="486"/>
        <end position="498"/>
    </location>
</feature>
<feature type="domain" description="F-box" evidence="2">
    <location>
        <begin position="1"/>
        <end position="46"/>
    </location>
</feature>
<evidence type="ECO:0000259" key="2">
    <source>
        <dbReference type="PROSITE" id="PS50181"/>
    </source>
</evidence>
<feature type="region of interest" description="Disordered" evidence="1">
    <location>
        <begin position="486"/>
        <end position="515"/>
    </location>
</feature>
<protein>
    <recommendedName>
        <fullName evidence="2">F-box domain-containing protein</fullName>
    </recommendedName>
</protein>
<name>A0AAD6UYL4_9AGAR</name>
<reference evidence="3" key="1">
    <citation type="submission" date="2023-03" db="EMBL/GenBank/DDBJ databases">
        <title>Massive genome expansion in bonnet fungi (Mycena s.s.) driven by repeated elements and novel gene families across ecological guilds.</title>
        <authorList>
            <consortium name="Lawrence Berkeley National Laboratory"/>
            <person name="Harder C.B."/>
            <person name="Miyauchi S."/>
            <person name="Viragh M."/>
            <person name="Kuo A."/>
            <person name="Thoen E."/>
            <person name="Andreopoulos B."/>
            <person name="Lu D."/>
            <person name="Skrede I."/>
            <person name="Drula E."/>
            <person name="Henrissat B."/>
            <person name="Morin E."/>
            <person name="Kohler A."/>
            <person name="Barry K."/>
            <person name="LaButti K."/>
            <person name="Morin E."/>
            <person name="Salamov A."/>
            <person name="Lipzen A."/>
            <person name="Mereny Z."/>
            <person name="Hegedus B."/>
            <person name="Baldrian P."/>
            <person name="Stursova M."/>
            <person name="Weitz H."/>
            <person name="Taylor A."/>
            <person name="Grigoriev I.V."/>
            <person name="Nagy L.G."/>
            <person name="Martin F."/>
            <person name="Kauserud H."/>
        </authorList>
    </citation>
    <scope>NUCLEOTIDE SEQUENCE</scope>
    <source>
        <strain evidence="3">9144</strain>
    </source>
</reference>
<keyword evidence="4" id="KW-1185">Reference proteome</keyword>
<organism evidence="3 4">
    <name type="scientific">Mycena pura</name>
    <dbReference type="NCBI Taxonomy" id="153505"/>
    <lineage>
        <taxon>Eukaryota</taxon>
        <taxon>Fungi</taxon>
        <taxon>Dikarya</taxon>
        <taxon>Basidiomycota</taxon>
        <taxon>Agaricomycotina</taxon>
        <taxon>Agaricomycetes</taxon>
        <taxon>Agaricomycetidae</taxon>
        <taxon>Agaricales</taxon>
        <taxon>Marasmiineae</taxon>
        <taxon>Mycenaceae</taxon>
        <taxon>Mycena</taxon>
    </lineage>
</organism>
<dbReference type="Pfam" id="PF12937">
    <property type="entry name" value="F-box-like"/>
    <property type="match status" value="1"/>
</dbReference>
<evidence type="ECO:0000256" key="1">
    <source>
        <dbReference type="SAM" id="MobiDB-lite"/>
    </source>
</evidence>
<sequence>MLLLDLNHDVLLGIFKFLDVASVIDCSSVCSSFHALAISKHLWLSLVADLGQRLLLDLPPRDTLLTYSTEELIAEVKRVVIGPETWAANSPRPPTIHRQLHLPISKPGPENTRPPILLKGGRSLLVRRGSRCEIWNVAGAYREWAGENIIRVDAQSLPNENEMMISLEFYEGDTAPLFEVLKLDLNTGCANEAVSLKLPVGFHRMDLPVVDEDFIAHRIHWDRNGAGILVINWRERSFVILPGKFRSHALFRGHLLVPDDGEVLVYSLASFQSLWQPLTRFVVTYYSQQLAPPKPIVQQSFEPPGSGSYIATMSVHHSVLHSDRCIVSIYCYGGEWSSYFRYRFAVAASGELKNWQPISSFISTKMIGLESLSYAGYGLAPYQGAHCVCRAFGDGDRHVPLSAHKPTFLSEYSGADAALLTHQPMIIACAVVEGQRAAVASVHADHLAVMEDEIGCQLQPSQLAQRRQVQSDRNFIFVHFSGPFSVTTQRSESGSQSVDESRPYDSSNYHHDLPMGNGWPPDGRYTLPPAKSYLKFVGASFEFREAATCRHCTKMIRCLK</sequence>
<feature type="compositionally biased region" description="Basic and acidic residues" evidence="1">
    <location>
        <begin position="499"/>
        <end position="513"/>
    </location>
</feature>
<gene>
    <name evidence="3" type="ORF">GGX14DRAFT_404136</name>
</gene>
<evidence type="ECO:0000313" key="3">
    <source>
        <dbReference type="EMBL" id="KAJ7195221.1"/>
    </source>
</evidence>
<dbReference type="Gene3D" id="1.20.1280.50">
    <property type="match status" value="1"/>
</dbReference>
<dbReference type="SUPFAM" id="SSF81383">
    <property type="entry name" value="F-box domain"/>
    <property type="match status" value="1"/>
</dbReference>
<dbReference type="AlphaFoldDB" id="A0AAD6UYL4"/>
<dbReference type="Proteomes" id="UP001219525">
    <property type="component" value="Unassembled WGS sequence"/>
</dbReference>
<dbReference type="InterPro" id="IPR001810">
    <property type="entry name" value="F-box_dom"/>
</dbReference>
<comment type="caution">
    <text evidence="3">The sequence shown here is derived from an EMBL/GenBank/DDBJ whole genome shotgun (WGS) entry which is preliminary data.</text>
</comment>
<dbReference type="PROSITE" id="PS50181">
    <property type="entry name" value="FBOX"/>
    <property type="match status" value="1"/>
</dbReference>
<evidence type="ECO:0000313" key="4">
    <source>
        <dbReference type="Proteomes" id="UP001219525"/>
    </source>
</evidence>
<proteinExistence type="predicted"/>
<accession>A0AAD6UYL4</accession>
<dbReference type="InterPro" id="IPR036047">
    <property type="entry name" value="F-box-like_dom_sf"/>
</dbReference>
<dbReference type="EMBL" id="JARJCW010000092">
    <property type="protein sequence ID" value="KAJ7195221.1"/>
    <property type="molecule type" value="Genomic_DNA"/>
</dbReference>
<dbReference type="CDD" id="cd09917">
    <property type="entry name" value="F-box_SF"/>
    <property type="match status" value="1"/>
</dbReference>